<evidence type="ECO:0000256" key="6">
    <source>
        <dbReference type="SAM" id="Phobius"/>
    </source>
</evidence>
<dbReference type="Pfam" id="PF02687">
    <property type="entry name" value="FtsX"/>
    <property type="match status" value="2"/>
</dbReference>
<feature type="domain" description="MacB-like periplasmic core" evidence="8">
    <location>
        <begin position="21"/>
        <end position="238"/>
    </location>
</feature>
<dbReference type="EMBL" id="QREG01000011">
    <property type="protein sequence ID" value="RED97910.1"/>
    <property type="molecule type" value="Genomic_DNA"/>
</dbReference>
<evidence type="ECO:0000313" key="10">
    <source>
        <dbReference type="Proteomes" id="UP000256779"/>
    </source>
</evidence>
<comment type="caution">
    <text evidence="9">The sequence shown here is derived from an EMBL/GenBank/DDBJ whole genome shotgun (WGS) entry which is preliminary data.</text>
</comment>
<evidence type="ECO:0000256" key="4">
    <source>
        <dbReference type="ARBA" id="ARBA00022989"/>
    </source>
</evidence>
<evidence type="ECO:0000256" key="2">
    <source>
        <dbReference type="ARBA" id="ARBA00022475"/>
    </source>
</evidence>
<feature type="transmembrane region" description="Helical" evidence="6">
    <location>
        <begin position="762"/>
        <end position="782"/>
    </location>
</feature>
<dbReference type="GO" id="GO:0022857">
    <property type="term" value="F:transmembrane transporter activity"/>
    <property type="evidence" value="ECO:0007669"/>
    <property type="project" value="TreeGrafter"/>
</dbReference>
<protein>
    <submittedName>
        <fullName evidence="9">ABC-type lipoprotein release transport system permease subunit</fullName>
    </submittedName>
</protein>
<dbReference type="InterPro" id="IPR025857">
    <property type="entry name" value="MacB_PCD"/>
</dbReference>
<dbReference type="Proteomes" id="UP000256779">
    <property type="component" value="Unassembled WGS sequence"/>
</dbReference>
<dbReference type="PANTHER" id="PTHR30572:SF18">
    <property type="entry name" value="ABC-TYPE MACROLIDE FAMILY EXPORT SYSTEM PERMEASE COMPONENT 2"/>
    <property type="match status" value="1"/>
</dbReference>
<dbReference type="InterPro" id="IPR050250">
    <property type="entry name" value="Macrolide_Exporter_MacB"/>
</dbReference>
<proteinExistence type="predicted"/>
<feature type="transmembrane region" description="Helical" evidence="6">
    <location>
        <begin position="672"/>
        <end position="700"/>
    </location>
</feature>
<feature type="domain" description="ABC3 transporter permease C-terminal" evidence="7">
    <location>
        <begin position="294"/>
        <end position="410"/>
    </location>
</feature>
<keyword evidence="4 6" id="KW-1133">Transmembrane helix</keyword>
<name>A0A3D9L4P5_MARFU</name>
<dbReference type="Pfam" id="PF12704">
    <property type="entry name" value="MacB_PCD"/>
    <property type="match status" value="2"/>
</dbReference>
<gene>
    <name evidence="9" type="ORF">C7460_11151</name>
</gene>
<accession>A0A3D9L4P5</accession>
<dbReference type="RefSeq" id="WP_115868438.1">
    <property type="nucleotide sequence ID" value="NZ_QREG01000011.1"/>
</dbReference>
<dbReference type="GO" id="GO:0005886">
    <property type="term" value="C:plasma membrane"/>
    <property type="evidence" value="ECO:0007669"/>
    <property type="project" value="UniProtKB-SubCell"/>
</dbReference>
<feature type="domain" description="MacB-like periplasmic core" evidence="8">
    <location>
        <begin position="441"/>
        <end position="617"/>
    </location>
</feature>
<feature type="transmembrane region" description="Helical" evidence="6">
    <location>
        <begin position="343"/>
        <end position="362"/>
    </location>
</feature>
<organism evidence="9 10">
    <name type="scientific">Marinoscillum furvescens DSM 4134</name>
    <dbReference type="NCBI Taxonomy" id="1122208"/>
    <lineage>
        <taxon>Bacteria</taxon>
        <taxon>Pseudomonadati</taxon>
        <taxon>Bacteroidota</taxon>
        <taxon>Cytophagia</taxon>
        <taxon>Cytophagales</taxon>
        <taxon>Reichenbachiellaceae</taxon>
        <taxon>Marinoscillum</taxon>
    </lineage>
</organism>
<sequence length="799" mass="89575">MLKNFLIIAFRNLLKNKVYVAINIVGLGLALACCIVAYLNTKYNIDFDKNHAQIDHIYKIHSIRENQGDLHEYGRIPMPMAPAIRNDLSGASRVFRFESHVFSARDVNMDKIFNTSVCYAEPGFMESFTFPAVSGDPLAYQQLENAVVTKEYANKFYGDEDPIGKVLTVFDDTGMSFNFTIGGVVEKAPQNSSVHFEVLVSFENRFRMYDDNVKGNWEAFAQNTFLYFDQPEQADAFEGLLDKYIPIQNAARQDFIVSSFVLSPMNNHAHISNDIRWDNLRDAMPTAAVLTPQVMALLILLVACFNFTNTAIANSNRRLKEIGIRKVLGGSRRQLIQQFMTENLAVCFLALITSIGIALYLVPMYSAMWEGMELQLELMEDFTFYMFLAGLLIFTTMLAGLYPSLYISKYRPVNILRGSMSIGGAGKLTRFLLATQYTFTVIALFASVAFIQNARYQDTLDLGYERNQVIGVSLLNDTQYQKILAAMEANPAIESVASAKNHIGRGNYGGLLKNGDQEVNVDMLDVGINYIETMGLEVVQGRPFQKELEASDSRNSIVVNEKLVEAFDWVDPIGQRLVVDDSTTLTVVGVVKNFYMYGFWAPLEPVGIRLKSLKFEDDGTYSFMVARTNISNVKEVYSYLEESWNAKIPTKTFAGFYQDDLLRNAREVNNNILTIFGFLGIVAFILSSLGLFTLVSINLIRRTKEIGVRKVLGGGLGHIVFLISRGYAILLVIASVVGVTMGYYLIDGLIASIFRNYKDMDVFTFLIPAIVIISISLTIAGLRTLKAAMVNPVQSLRYE</sequence>
<dbReference type="PROSITE" id="PS51257">
    <property type="entry name" value="PROKAR_LIPOPROTEIN"/>
    <property type="match status" value="1"/>
</dbReference>
<feature type="transmembrane region" description="Helical" evidence="6">
    <location>
        <begin position="382"/>
        <end position="407"/>
    </location>
</feature>
<keyword evidence="9" id="KW-0449">Lipoprotein</keyword>
<keyword evidence="5 6" id="KW-0472">Membrane</keyword>
<dbReference type="PANTHER" id="PTHR30572">
    <property type="entry name" value="MEMBRANE COMPONENT OF TRANSPORTER-RELATED"/>
    <property type="match status" value="1"/>
</dbReference>
<dbReference type="OrthoDB" id="5933722at2"/>
<feature type="transmembrane region" description="Helical" evidence="6">
    <location>
        <begin position="294"/>
        <end position="312"/>
    </location>
</feature>
<evidence type="ECO:0000256" key="3">
    <source>
        <dbReference type="ARBA" id="ARBA00022692"/>
    </source>
</evidence>
<comment type="subcellular location">
    <subcellularLocation>
        <location evidence="1">Cell membrane</location>
        <topology evidence="1">Multi-pass membrane protein</topology>
    </subcellularLocation>
</comment>
<dbReference type="AlphaFoldDB" id="A0A3D9L4P5"/>
<evidence type="ECO:0000259" key="8">
    <source>
        <dbReference type="Pfam" id="PF12704"/>
    </source>
</evidence>
<reference evidence="9 10" key="1">
    <citation type="submission" date="2018-07" db="EMBL/GenBank/DDBJ databases">
        <title>Genomic Encyclopedia of Type Strains, Phase IV (KMG-IV): sequencing the most valuable type-strain genomes for metagenomic binning, comparative biology and taxonomic classification.</title>
        <authorList>
            <person name="Goeker M."/>
        </authorList>
    </citation>
    <scope>NUCLEOTIDE SEQUENCE [LARGE SCALE GENOMIC DNA]</scope>
    <source>
        <strain evidence="9 10">DSM 4134</strain>
    </source>
</reference>
<evidence type="ECO:0000259" key="7">
    <source>
        <dbReference type="Pfam" id="PF02687"/>
    </source>
</evidence>
<feature type="transmembrane region" description="Helical" evidence="6">
    <location>
        <begin position="727"/>
        <end position="746"/>
    </location>
</feature>
<feature type="domain" description="ABC3 transporter permease C-terminal" evidence="7">
    <location>
        <begin position="678"/>
        <end position="781"/>
    </location>
</feature>
<evidence type="ECO:0000256" key="5">
    <source>
        <dbReference type="ARBA" id="ARBA00023136"/>
    </source>
</evidence>
<dbReference type="InterPro" id="IPR003838">
    <property type="entry name" value="ABC3_permease_C"/>
</dbReference>
<evidence type="ECO:0000313" key="9">
    <source>
        <dbReference type="EMBL" id="RED97910.1"/>
    </source>
</evidence>
<keyword evidence="3 6" id="KW-0812">Transmembrane</keyword>
<keyword evidence="2" id="KW-1003">Cell membrane</keyword>
<feature type="transmembrane region" description="Helical" evidence="6">
    <location>
        <begin position="428"/>
        <end position="451"/>
    </location>
</feature>
<keyword evidence="10" id="KW-1185">Reference proteome</keyword>
<evidence type="ECO:0000256" key="1">
    <source>
        <dbReference type="ARBA" id="ARBA00004651"/>
    </source>
</evidence>
<feature type="transmembrane region" description="Helical" evidence="6">
    <location>
        <begin position="20"/>
        <end position="39"/>
    </location>
</feature>